<dbReference type="OrthoDB" id="99097at2759"/>
<reference evidence="2" key="2">
    <citation type="submission" date="2017-04" db="EMBL/GenBank/DDBJ databases">
        <authorList>
            <person name="Ali S."/>
            <person name="Shao J."/>
            <person name="Larry D.J."/>
            <person name="Kronmiller B."/>
            <person name="Shen D."/>
            <person name="Strem M.D."/>
            <person name="Melnick R.L."/>
            <person name="Guiltinan M.J."/>
            <person name="Tyler B.M."/>
            <person name="Meinhardt L.W."/>
            <person name="Bailey B.A."/>
        </authorList>
    </citation>
    <scope>NUCLEOTIDE SEQUENCE</scope>
    <source>
        <strain evidence="2">Sbr112.9</strain>
        <tissue evidence="2">Mycelia</tissue>
    </source>
</reference>
<organism evidence="2 3">
    <name type="scientific">Phytophthora palmivora</name>
    <dbReference type="NCBI Taxonomy" id="4796"/>
    <lineage>
        <taxon>Eukaryota</taxon>
        <taxon>Sar</taxon>
        <taxon>Stramenopiles</taxon>
        <taxon>Oomycota</taxon>
        <taxon>Peronosporomycetes</taxon>
        <taxon>Peronosporales</taxon>
        <taxon>Peronosporaceae</taxon>
        <taxon>Phytophthora</taxon>
    </lineage>
</organism>
<evidence type="ECO:0000313" key="2">
    <source>
        <dbReference type="EMBL" id="POM75455.1"/>
    </source>
</evidence>
<dbReference type="AlphaFoldDB" id="A0A2P4YCC2"/>
<protein>
    <submittedName>
        <fullName evidence="2">Bzip transcription factor</fullName>
    </submittedName>
</protein>
<dbReference type="EMBL" id="NCKW01005066">
    <property type="protein sequence ID" value="POM73616.1"/>
    <property type="molecule type" value="Genomic_DNA"/>
</dbReference>
<reference evidence="2 3" key="1">
    <citation type="journal article" date="2017" name="Genome Biol. Evol.">
        <title>Phytophthora megakarya and P. palmivora, closely related causal agents of cacao black pod rot, underwent increases in genome sizes and gene numbers by different mechanisms.</title>
        <authorList>
            <person name="Ali S.S."/>
            <person name="Shao J."/>
            <person name="Lary D.J."/>
            <person name="Kronmiller B."/>
            <person name="Shen D."/>
            <person name="Strem M.D."/>
            <person name="Amoako-Attah I."/>
            <person name="Akrofi A.Y."/>
            <person name="Begoude B.A."/>
            <person name="Ten Hoopen G.M."/>
            <person name="Coulibaly K."/>
            <person name="Kebe B.I."/>
            <person name="Melnick R.L."/>
            <person name="Guiltinan M.J."/>
            <person name="Tyler B.M."/>
            <person name="Meinhardt L.W."/>
            <person name="Bailey B.A."/>
        </authorList>
    </citation>
    <scope>NUCLEOTIDE SEQUENCE [LARGE SCALE GENOMIC DNA]</scope>
    <source>
        <strain evidence="2">Sbr112.9</strain>
        <strain evidence="3">sbr112.9</strain>
    </source>
</reference>
<accession>A0A2P4YCC2</accession>
<evidence type="ECO:0000313" key="3">
    <source>
        <dbReference type="Proteomes" id="UP000237271"/>
    </source>
</evidence>
<comment type="caution">
    <text evidence="2">The sequence shown here is derived from an EMBL/GenBank/DDBJ whole genome shotgun (WGS) entry which is preliminary data.</text>
</comment>
<proteinExistence type="predicted"/>
<name>A0A2P4YCC2_9STRA</name>
<sequence length="80" mass="8852">MASDNVEDLSLAVKLLGHKLDYPCSVLFVWDEETSLVVRVETDIDMATPLLNLLGNLKDVSRVLQGAVMVPNNYIDEDCS</sequence>
<dbReference type="EMBL" id="NCKW01003818">
    <property type="protein sequence ID" value="POM75455.1"/>
    <property type="molecule type" value="Genomic_DNA"/>
</dbReference>
<keyword evidence="3" id="KW-1185">Reference proteome</keyword>
<dbReference type="Proteomes" id="UP000237271">
    <property type="component" value="Unassembled WGS sequence"/>
</dbReference>
<gene>
    <name evidence="2" type="ORF">PHPALM_7443</name>
    <name evidence="1" type="ORF">PHPALM_9522</name>
</gene>
<evidence type="ECO:0000313" key="1">
    <source>
        <dbReference type="EMBL" id="POM73616.1"/>
    </source>
</evidence>